<protein>
    <recommendedName>
        <fullName evidence="10">Polymerase nucleotidyl transferase domain-containing protein</fullName>
    </recommendedName>
</protein>
<dbReference type="AlphaFoldDB" id="A0A1W2B4U5"/>
<name>A0A1W2B4U5_9PSEU</name>
<dbReference type="EMBL" id="FWYC01000004">
    <property type="protein sequence ID" value="SMC67722.1"/>
    <property type="molecule type" value="Genomic_DNA"/>
</dbReference>
<dbReference type="InterPro" id="IPR043519">
    <property type="entry name" value="NT_sf"/>
</dbReference>
<dbReference type="PANTHER" id="PTHR33571">
    <property type="entry name" value="SSL8005 PROTEIN"/>
    <property type="match status" value="1"/>
</dbReference>
<dbReference type="GO" id="GO:0046872">
    <property type="term" value="F:metal ion binding"/>
    <property type="evidence" value="ECO:0007669"/>
    <property type="project" value="UniProtKB-KW"/>
</dbReference>
<evidence type="ECO:0000313" key="11">
    <source>
        <dbReference type="EMBL" id="SMC67722.1"/>
    </source>
</evidence>
<dbReference type="STRING" id="40571.SAMN05660733_01054"/>
<keyword evidence="12" id="KW-1185">Reference proteome</keyword>
<evidence type="ECO:0000256" key="7">
    <source>
        <dbReference type="ARBA" id="ARBA00022840"/>
    </source>
</evidence>
<comment type="similarity">
    <text evidence="9">Belongs to the MntA antitoxin family.</text>
</comment>
<gene>
    <name evidence="11" type="ORF">SAMN05660733_01054</name>
</gene>
<accession>A0A1W2B4U5</accession>
<evidence type="ECO:0000256" key="8">
    <source>
        <dbReference type="ARBA" id="ARBA00022842"/>
    </source>
</evidence>
<keyword evidence="5" id="KW-0479">Metal-binding</keyword>
<sequence>MGVHEVVAARLAEIEDLCRTLGVRRLDVFGSAASGSFNVTTSDVDLLVDFETGDDFDHFGTYFALKEGLERILDRPVDLVVDSSIRNPYFREQVMKSKETLYAA</sequence>
<dbReference type="CDD" id="cd05403">
    <property type="entry name" value="NT_KNTase_like"/>
    <property type="match status" value="1"/>
</dbReference>
<feature type="domain" description="Polymerase nucleotidyl transferase" evidence="10">
    <location>
        <begin position="15"/>
        <end position="98"/>
    </location>
</feature>
<dbReference type="Proteomes" id="UP000192840">
    <property type="component" value="Unassembled WGS sequence"/>
</dbReference>
<evidence type="ECO:0000313" key="12">
    <source>
        <dbReference type="Proteomes" id="UP000192840"/>
    </source>
</evidence>
<evidence type="ECO:0000256" key="6">
    <source>
        <dbReference type="ARBA" id="ARBA00022741"/>
    </source>
</evidence>
<keyword evidence="2" id="KW-1277">Toxin-antitoxin system</keyword>
<evidence type="ECO:0000256" key="4">
    <source>
        <dbReference type="ARBA" id="ARBA00022695"/>
    </source>
</evidence>
<evidence type="ECO:0000256" key="2">
    <source>
        <dbReference type="ARBA" id="ARBA00022649"/>
    </source>
</evidence>
<dbReference type="PANTHER" id="PTHR33571:SF12">
    <property type="entry name" value="BSL3053 PROTEIN"/>
    <property type="match status" value="1"/>
</dbReference>
<reference evidence="12" key="1">
    <citation type="submission" date="2017-04" db="EMBL/GenBank/DDBJ databases">
        <authorList>
            <person name="Varghese N."/>
            <person name="Submissions S."/>
        </authorList>
    </citation>
    <scope>NUCLEOTIDE SEQUENCE [LARGE SCALE GENOMIC DNA]</scope>
    <source>
        <strain evidence="12">DSM 44073</strain>
    </source>
</reference>
<comment type="cofactor">
    <cofactor evidence="1">
        <name>Mg(2+)</name>
        <dbReference type="ChEBI" id="CHEBI:18420"/>
    </cofactor>
</comment>
<dbReference type="InterPro" id="IPR052038">
    <property type="entry name" value="Type-VII_TA_antitoxin"/>
</dbReference>
<evidence type="ECO:0000256" key="9">
    <source>
        <dbReference type="ARBA" id="ARBA00038276"/>
    </source>
</evidence>
<keyword evidence="7" id="KW-0067">ATP-binding</keyword>
<dbReference type="Pfam" id="PF01909">
    <property type="entry name" value="NTP_transf_2"/>
    <property type="match status" value="1"/>
</dbReference>
<dbReference type="Gene3D" id="3.30.460.10">
    <property type="entry name" value="Beta Polymerase, domain 2"/>
    <property type="match status" value="1"/>
</dbReference>
<keyword evidence="4" id="KW-0548">Nucleotidyltransferase</keyword>
<keyword evidence="3" id="KW-0808">Transferase</keyword>
<keyword evidence="6" id="KW-0547">Nucleotide-binding</keyword>
<dbReference type="SUPFAM" id="SSF81301">
    <property type="entry name" value="Nucleotidyltransferase"/>
    <property type="match status" value="1"/>
</dbReference>
<evidence type="ECO:0000256" key="1">
    <source>
        <dbReference type="ARBA" id="ARBA00001946"/>
    </source>
</evidence>
<dbReference type="InterPro" id="IPR002934">
    <property type="entry name" value="Polymerase_NTP_transf_dom"/>
</dbReference>
<evidence type="ECO:0000256" key="3">
    <source>
        <dbReference type="ARBA" id="ARBA00022679"/>
    </source>
</evidence>
<dbReference type="eggNOG" id="COG1669">
    <property type="taxonomic scope" value="Bacteria"/>
</dbReference>
<proteinExistence type="inferred from homology"/>
<evidence type="ECO:0000256" key="5">
    <source>
        <dbReference type="ARBA" id="ARBA00022723"/>
    </source>
</evidence>
<dbReference type="GO" id="GO:0005524">
    <property type="term" value="F:ATP binding"/>
    <property type="evidence" value="ECO:0007669"/>
    <property type="project" value="UniProtKB-KW"/>
</dbReference>
<organism evidence="11 12">
    <name type="scientific">Lentzea albidocapillata</name>
    <dbReference type="NCBI Taxonomy" id="40571"/>
    <lineage>
        <taxon>Bacteria</taxon>
        <taxon>Bacillati</taxon>
        <taxon>Actinomycetota</taxon>
        <taxon>Actinomycetes</taxon>
        <taxon>Pseudonocardiales</taxon>
        <taxon>Pseudonocardiaceae</taxon>
        <taxon>Lentzea</taxon>
    </lineage>
</organism>
<dbReference type="GO" id="GO:0016779">
    <property type="term" value="F:nucleotidyltransferase activity"/>
    <property type="evidence" value="ECO:0007669"/>
    <property type="project" value="UniProtKB-KW"/>
</dbReference>
<keyword evidence="8" id="KW-0460">Magnesium</keyword>
<evidence type="ECO:0000259" key="10">
    <source>
        <dbReference type="Pfam" id="PF01909"/>
    </source>
</evidence>